<feature type="compositionally biased region" description="Polar residues" evidence="1">
    <location>
        <begin position="17"/>
        <end position="26"/>
    </location>
</feature>
<accession>A0A0A9HB24</accession>
<feature type="region of interest" description="Disordered" evidence="1">
    <location>
        <begin position="1"/>
        <end position="54"/>
    </location>
</feature>
<reference evidence="2" key="1">
    <citation type="submission" date="2014-09" db="EMBL/GenBank/DDBJ databases">
        <authorList>
            <person name="Magalhaes I.L.F."/>
            <person name="Oliveira U."/>
            <person name="Santos F.R."/>
            <person name="Vidigal T.H.D.A."/>
            <person name="Brescovit A.D."/>
            <person name="Santos A.J."/>
        </authorList>
    </citation>
    <scope>NUCLEOTIDE SEQUENCE</scope>
    <source>
        <tissue evidence="2">Shoot tissue taken approximately 20 cm above the soil surface</tissue>
    </source>
</reference>
<evidence type="ECO:0000313" key="2">
    <source>
        <dbReference type="EMBL" id="JAE33009.1"/>
    </source>
</evidence>
<dbReference type="EMBL" id="GBRH01164887">
    <property type="protein sequence ID" value="JAE33009.1"/>
    <property type="molecule type" value="Transcribed_RNA"/>
</dbReference>
<protein>
    <submittedName>
        <fullName evidence="2">Uncharacterized protein</fullName>
    </submittedName>
</protein>
<reference evidence="2" key="2">
    <citation type="journal article" date="2015" name="Data Brief">
        <title>Shoot transcriptome of the giant reed, Arundo donax.</title>
        <authorList>
            <person name="Barrero R.A."/>
            <person name="Guerrero F.D."/>
            <person name="Moolhuijzen P."/>
            <person name="Goolsby J.A."/>
            <person name="Tidwell J."/>
            <person name="Bellgard S.E."/>
            <person name="Bellgard M.I."/>
        </authorList>
    </citation>
    <scope>NUCLEOTIDE SEQUENCE</scope>
    <source>
        <tissue evidence="2">Shoot tissue taken approximately 20 cm above the soil surface</tissue>
    </source>
</reference>
<name>A0A0A9HB24_ARUDO</name>
<proteinExistence type="predicted"/>
<sequence length="75" mass="8466">MTQMQSSGAHKSVWYAPNSTQHSSTLLRPRCSRATDEQSHATLHARNTSPIPTRKDQIVNEPISLQVSVLLWIRL</sequence>
<dbReference type="AlphaFoldDB" id="A0A0A9HB24"/>
<organism evidence="2">
    <name type="scientific">Arundo donax</name>
    <name type="common">Giant reed</name>
    <name type="synonym">Donax arundinaceus</name>
    <dbReference type="NCBI Taxonomy" id="35708"/>
    <lineage>
        <taxon>Eukaryota</taxon>
        <taxon>Viridiplantae</taxon>
        <taxon>Streptophyta</taxon>
        <taxon>Embryophyta</taxon>
        <taxon>Tracheophyta</taxon>
        <taxon>Spermatophyta</taxon>
        <taxon>Magnoliopsida</taxon>
        <taxon>Liliopsida</taxon>
        <taxon>Poales</taxon>
        <taxon>Poaceae</taxon>
        <taxon>PACMAD clade</taxon>
        <taxon>Arundinoideae</taxon>
        <taxon>Arundineae</taxon>
        <taxon>Arundo</taxon>
    </lineage>
</organism>
<evidence type="ECO:0000256" key="1">
    <source>
        <dbReference type="SAM" id="MobiDB-lite"/>
    </source>
</evidence>